<dbReference type="EC" id="3.-.-.-" evidence="1"/>
<dbReference type="NCBIfam" id="TIGR01484">
    <property type="entry name" value="HAD-SF-IIB"/>
    <property type="match status" value="1"/>
</dbReference>
<dbReference type="Gene3D" id="3.30.1240.10">
    <property type="match status" value="1"/>
</dbReference>
<dbReference type="SUPFAM" id="SSF56784">
    <property type="entry name" value="HAD-like"/>
    <property type="match status" value="1"/>
</dbReference>
<dbReference type="EC" id="3.1.3.-" evidence="1"/>
<keyword evidence="1" id="KW-0378">Hydrolase</keyword>
<dbReference type="EMBL" id="CP162511">
    <property type="protein sequence ID" value="XDI05209.1"/>
    <property type="molecule type" value="Genomic_DNA"/>
</dbReference>
<dbReference type="GO" id="GO:0016791">
    <property type="term" value="F:phosphatase activity"/>
    <property type="evidence" value="ECO:0007669"/>
    <property type="project" value="TreeGrafter"/>
</dbReference>
<dbReference type="PANTHER" id="PTHR10000">
    <property type="entry name" value="PHOSPHOSERINE PHOSPHATASE"/>
    <property type="match status" value="1"/>
</dbReference>
<dbReference type="GO" id="GO:0005829">
    <property type="term" value="C:cytosol"/>
    <property type="evidence" value="ECO:0007669"/>
    <property type="project" value="TreeGrafter"/>
</dbReference>
<dbReference type="InterPro" id="IPR006379">
    <property type="entry name" value="HAD-SF_hydro_IIB"/>
</dbReference>
<dbReference type="Pfam" id="PF08282">
    <property type="entry name" value="Hydrolase_3"/>
    <property type="match status" value="1"/>
</dbReference>
<dbReference type="Gene3D" id="3.40.50.1000">
    <property type="entry name" value="HAD superfamily/HAD-like"/>
    <property type="match status" value="1"/>
</dbReference>
<organism evidence="1">
    <name type="scientific">Herbiconiux sp. A18JL235</name>
    <dbReference type="NCBI Taxonomy" id="3152363"/>
    <lineage>
        <taxon>Bacteria</taxon>
        <taxon>Bacillati</taxon>
        <taxon>Actinomycetota</taxon>
        <taxon>Actinomycetes</taxon>
        <taxon>Micrococcales</taxon>
        <taxon>Microbacteriaceae</taxon>
        <taxon>Herbiconiux</taxon>
    </lineage>
</organism>
<evidence type="ECO:0000313" key="1">
    <source>
        <dbReference type="EMBL" id="XDI05209.1"/>
    </source>
</evidence>
<dbReference type="InterPro" id="IPR023214">
    <property type="entry name" value="HAD_sf"/>
</dbReference>
<sequence>MSAAFFSDIDGTLLGADREVSARTVSAIRRVIAAGYPFVLCSSRPPASMRLLEEPWAGASDTPLPLIAYNGGLVLLEDGTTAADVRLAASDALAIFDACARLGVHGSFYSGDDWFAWADDRWAAREIENTKVTPRVEDAAWYRSSGTLDAAPPHKVMCMGAADSLDGIEALVASLPDAVGYRSKPTYLEIAAAGCSKGTGAAVVAAHLGVPLSDCVFFGDNYNDLPAFEVVGTAVAVANARPEVLAATPTHTATHHADGVATYLTDWLAARA</sequence>
<dbReference type="GO" id="GO:0000287">
    <property type="term" value="F:magnesium ion binding"/>
    <property type="evidence" value="ECO:0007669"/>
    <property type="project" value="TreeGrafter"/>
</dbReference>
<accession>A0AB39BFH2</accession>
<dbReference type="RefSeq" id="WP_368497593.1">
    <property type="nucleotide sequence ID" value="NZ_CP162511.1"/>
</dbReference>
<proteinExistence type="predicted"/>
<name>A0AB39BFH2_9MICO</name>
<dbReference type="PANTHER" id="PTHR10000:SF8">
    <property type="entry name" value="HAD SUPERFAMILY HYDROLASE-LIKE, TYPE 3"/>
    <property type="match status" value="1"/>
</dbReference>
<reference evidence="1" key="1">
    <citation type="submission" date="2024-05" db="EMBL/GenBank/DDBJ databases">
        <title>Herbiconiux sp. A18JL235.</title>
        <authorList>
            <person name="Zhang G."/>
        </authorList>
    </citation>
    <scope>NUCLEOTIDE SEQUENCE</scope>
    <source>
        <strain evidence="1">A18JL235</strain>
    </source>
</reference>
<dbReference type="CDD" id="cd07516">
    <property type="entry name" value="HAD_Pase"/>
    <property type="match status" value="1"/>
</dbReference>
<protein>
    <submittedName>
        <fullName evidence="1">HAD family hydrolase</fullName>
        <ecNumber evidence="1">3.-.-.-</ecNumber>
        <ecNumber evidence="1">3.1.3.-</ecNumber>
    </submittedName>
</protein>
<dbReference type="AlphaFoldDB" id="A0AB39BFH2"/>
<gene>
    <name evidence="1" type="ORF">ABFY20_18110</name>
</gene>
<dbReference type="InterPro" id="IPR036412">
    <property type="entry name" value="HAD-like_sf"/>
</dbReference>